<dbReference type="Proteomes" id="UP000783253">
    <property type="component" value="Unassembled WGS sequence"/>
</dbReference>
<protein>
    <submittedName>
        <fullName evidence="1">DUF2793 domain-containing protein</fullName>
    </submittedName>
</protein>
<sequence length="150" mass="15890">MSDPASFTDTSARHGLPYLFAGQAQKEFTVNEALARIDALLHPVVTGRLTSEPAAPAAGDCYIVLAPATDEFAGHEDRMASWDGQQWTFLDPAEGMMVRDASTGTQLVYTAGWLEAPSFADPAGGTTVDVEARDAITALADALRNFGIIS</sequence>
<dbReference type="EMBL" id="JAIGNK010000003">
    <property type="protein sequence ID" value="MBX7458900.1"/>
    <property type="molecule type" value="Genomic_DNA"/>
</dbReference>
<name>A0ABS7IZA1_9SPHN</name>
<evidence type="ECO:0000313" key="1">
    <source>
        <dbReference type="EMBL" id="MBX7458900.1"/>
    </source>
</evidence>
<dbReference type="RefSeq" id="WP_221574257.1">
    <property type="nucleotide sequence ID" value="NZ_JAIGNK010000003.1"/>
</dbReference>
<dbReference type="InterPro" id="IPR021251">
    <property type="entry name" value="DUF2793"/>
</dbReference>
<gene>
    <name evidence="1" type="ORF">K3152_11640</name>
</gene>
<proteinExistence type="predicted"/>
<comment type="caution">
    <text evidence="1">The sequence shown here is derived from an EMBL/GenBank/DDBJ whole genome shotgun (WGS) entry which is preliminary data.</text>
</comment>
<dbReference type="Pfam" id="PF10983">
    <property type="entry name" value="DUF2793"/>
    <property type="match status" value="1"/>
</dbReference>
<accession>A0ABS7IZA1</accession>
<keyword evidence="2" id="KW-1185">Reference proteome</keyword>
<reference evidence="1 2" key="1">
    <citation type="submission" date="2021-08" db="EMBL/GenBank/DDBJ databases">
        <title>Comparative Genomics Analysis of the Genus Qipengyuania Reveals Extensive Genetic Diversity and Metabolic Versatility, Including the Description of Fifteen Novel Species.</title>
        <authorList>
            <person name="Liu Y."/>
        </authorList>
    </citation>
    <scope>NUCLEOTIDE SEQUENCE [LARGE SCALE GENOMIC DNA]</scope>
    <source>
        <strain evidence="1 2">1NDH17</strain>
    </source>
</reference>
<evidence type="ECO:0000313" key="2">
    <source>
        <dbReference type="Proteomes" id="UP000783253"/>
    </source>
</evidence>
<organism evidence="1 2">
    <name type="scientific">Qipengyuania polymorpha</name>
    <dbReference type="NCBI Taxonomy" id="2867234"/>
    <lineage>
        <taxon>Bacteria</taxon>
        <taxon>Pseudomonadati</taxon>
        <taxon>Pseudomonadota</taxon>
        <taxon>Alphaproteobacteria</taxon>
        <taxon>Sphingomonadales</taxon>
        <taxon>Erythrobacteraceae</taxon>
        <taxon>Qipengyuania</taxon>
    </lineage>
</organism>